<dbReference type="OrthoDB" id="799406at2"/>
<protein>
    <submittedName>
        <fullName evidence="1">Uncharacterized protein</fullName>
    </submittedName>
</protein>
<name>A0A1W2GN23_REIFA</name>
<accession>A0A1W2GN23</accession>
<dbReference type="STRING" id="692418.SAMN04488029_3614"/>
<organism evidence="1 2">
    <name type="scientific">Reichenbachiella faecimaris</name>
    <dbReference type="NCBI Taxonomy" id="692418"/>
    <lineage>
        <taxon>Bacteria</taxon>
        <taxon>Pseudomonadati</taxon>
        <taxon>Bacteroidota</taxon>
        <taxon>Cytophagia</taxon>
        <taxon>Cytophagales</taxon>
        <taxon>Reichenbachiellaceae</taxon>
        <taxon>Reichenbachiella</taxon>
    </lineage>
</organism>
<dbReference type="Proteomes" id="UP000192472">
    <property type="component" value="Unassembled WGS sequence"/>
</dbReference>
<sequence>MIDLRITTKFKEEEAWKAQLKEWCVAHKITEDPSLDEPILLEAKKITKGLAAIETFLQEYKAFMDDWYDCRCDKWMDK</sequence>
<dbReference type="EMBL" id="FWYF01000004">
    <property type="protein sequence ID" value="SMD38063.1"/>
    <property type="molecule type" value="Genomic_DNA"/>
</dbReference>
<dbReference type="AlphaFoldDB" id="A0A1W2GN23"/>
<gene>
    <name evidence="1" type="ORF">SAMN04488029_3614</name>
</gene>
<keyword evidence="2" id="KW-1185">Reference proteome</keyword>
<evidence type="ECO:0000313" key="1">
    <source>
        <dbReference type="EMBL" id="SMD38063.1"/>
    </source>
</evidence>
<dbReference type="RefSeq" id="WP_084374238.1">
    <property type="nucleotide sequence ID" value="NZ_FWYF01000004.1"/>
</dbReference>
<reference evidence="1 2" key="1">
    <citation type="submission" date="2017-04" db="EMBL/GenBank/DDBJ databases">
        <authorList>
            <person name="Afonso C.L."/>
            <person name="Miller P.J."/>
            <person name="Scott M.A."/>
            <person name="Spackman E."/>
            <person name="Goraichik I."/>
            <person name="Dimitrov K.M."/>
            <person name="Suarez D.L."/>
            <person name="Swayne D.E."/>
        </authorList>
    </citation>
    <scope>NUCLEOTIDE SEQUENCE [LARGE SCALE GENOMIC DNA]</scope>
    <source>
        <strain evidence="1 2">DSM 26133</strain>
    </source>
</reference>
<evidence type="ECO:0000313" key="2">
    <source>
        <dbReference type="Proteomes" id="UP000192472"/>
    </source>
</evidence>
<proteinExistence type="predicted"/>